<evidence type="ECO:0000313" key="2">
    <source>
        <dbReference type="Proteomes" id="UP000253551"/>
    </source>
</evidence>
<evidence type="ECO:0008006" key="3">
    <source>
        <dbReference type="Google" id="ProtNLM"/>
    </source>
</evidence>
<feature type="non-terminal residue" evidence="1">
    <location>
        <position position="1"/>
    </location>
</feature>
<gene>
    <name evidence="1" type="ORF">CU098_005550</name>
</gene>
<dbReference type="EMBL" id="PJQM01003331">
    <property type="protein sequence ID" value="RCH89458.1"/>
    <property type="molecule type" value="Genomic_DNA"/>
</dbReference>
<keyword evidence="2" id="KW-1185">Reference proteome</keyword>
<dbReference type="Proteomes" id="UP000253551">
    <property type="component" value="Unassembled WGS sequence"/>
</dbReference>
<dbReference type="Gene3D" id="3.90.70.80">
    <property type="match status" value="1"/>
</dbReference>
<comment type="caution">
    <text evidence="1">The sequence shown here is derived from an EMBL/GenBank/DDBJ whole genome shotgun (WGS) entry which is preliminary data.</text>
</comment>
<protein>
    <recommendedName>
        <fullName evidence="3">OTU domain-containing protein</fullName>
    </recommendedName>
</protein>
<accession>A0A367JHN0</accession>
<name>A0A367JHN0_RHIST</name>
<evidence type="ECO:0000313" key="1">
    <source>
        <dbReference type="EMBL" id="RCH89458.1"/>
    </source>
</evidence>
<organism evidence="1 2">
    <name type="scientific">Rhizopus stolonifer</name>
    <name type="common">Rhizopus nigricans</name>
    <dbReference type="NCBI Taxonomy" id="4846"/>
    <lineage>
        <taxon>Eukaryota</taxon>
        <taxon>Fungi</taxon>
        <taxon>Fungi incertae sedis</taxon>
        <taxon>Mucoromycota</taxon>
        <taxon>Mucoromycotina</taxon>
        <taxon>Mucoromycetes</taxon>
        <taxon>Mucorales</taxon>
        <taxon>Mucorineae</taxon>
        <taxon>Rhizopodaceae</taxon>
        <taxon>Rhizopus</taxon>
    </lineage>
</organism>
<dbReference type="CDD" id="cd22744">
    <property type="entry name" value="OTU"/>
    <property type="match status" value="1"/>
</dbReference>
<dbReference type="OrthoDB" id="2379842at2759"/>
<dbReference type="STRING" id="4846.A0A367JHN0"/>
<dbReference type="AlphaFoldDB" id="A0A367JHN0"/>
<proteinExistence type="predicted"/>
<reference evidence="1 2" key="1">
    <citation type="journal article" date="2018" name="G3 (Bethesda)">
        <title>Phylogenetic and Phylogenomic Definition of Rhizopus Species.</title>
        <authorList>
            <person name="Gryganskyi A.P."/>
            <person name="Golan J."/>
            <person name="Dolatabadi S."/>
            <person name="Mondo S."/>
            <person name="Robb S."/>
            <person name="Idnurm A."/>
            <person name="Muszewska A."/>
            <person name="Steczkiewicz K."/>
            <person name="Masonjones S."/>
            <person name="Liao H.L."/>
            <person name="Gajdeczka M.T."/>
            <person name="Anike F."/>
            <person name="Vuek A."/>
            <person name="Anishchenko I.M."/>
            <person name="Voigt K."/>
            <person name="de Hoog G.S."/>
            <person name="Smith M.E."/>
            <person name="Heitman J."/>
            <person name="Vilgalys R."/>
            <person name="Stajich J.E."/>
        </authorList>
    </citation>
    <scope>NUCLEOTIDE SEQUENCE [LARGE SCALE GENOMIC DNA]</scope>
    <source>
        <strain evidence="1 2">LSU 92-RS-03</strain>
    </source>
</reference>
<sequence length="204" mass="23681">IYKLIFNEDDIDSKEVQEEVDLIDLRQQRLIKQASKDIPENRFRCVVDVKGDGFCGFRALAVQVFGDENRFLDVKFAMRDQLIQNLDIYLQIFGSEHWFLSPECSRVAACTFGLSTAVYSAFDACIFLPVLPRFNESAYKTGNKPLPLVLHHVNSKHWVTPSMKRPIKLVWPNINHLHSQAMHKLSKDDRVQSFWSLHLSFKKK</sequence>